<evidence type="ECO:0000256" key="4">
    <source>
        <dbReference type="ARBA" id="ARBA00022989"/>
    </source>
</evidence>
<evidence type="ECO:0000256" key="5">
    <source>
        <dbReference type="ARBA" id="ARBA00023136"/>
    </source>
</evidence>
<comment type="function">
    <text evidence="6">May be involved in iron transport and iron homeostasis.</text>
</comment>
<evidence type="ECO:0000313" key="7">
    <source>
        <dbReference type="EMBL" id="GFZ07232.1"/>
    </source>
</evidence>
<dbReference type="Pfam" id="PF06963">
    <property type="entry name" value="FPN1"/>
    <property type="match status" value="3"/>
</dbReference>
<keyword evidence="3 6" id="KW-0812">Transmembrane</keyword>
<dbReference type="EMBL" id="BJWL01000019">
    <property type="protein sequence ID" value="GFZ07232.1"/>
    <property type="molecule type" value="Genomic_DNA"/>
</dbReference>
<evidence type="ECO:0000256" key="6">
    <source>
        <dbReference type="RuleBase" id="RU365065"/>
    </source>
</evidence>
<evidence type="ECO:0000256" key="2">
    <source>
        <dbReference type="ARBA" id="ARBA00022448"/>
    </source>
</evidence>
<protein>
    <recommendedName>
        <fullName evidence="6">Solute carrier family 40 member</fullName>
    </recommendedName>
</protein>
<accession>A0A7J0G926</accession>
<feature type="transmembrane region" description="Helical" evidence="6">
    <location>
        <begin position="289"/>
        <end position="310"/>
    </location>
</feature>
<gene>
    <name evidence="7" type="ORF">Acr_19g0001690</name>
</gene>
<sequence>MLINLTFWLESLSYRCSITNTEVFNHVDSEEEVKEEFSAASSNCPVPIVHIQSDILETEVLNFLDEDTDVDTLLTTLPVLSEEEQNALAAIPAHPAGLYALYGSCIAGNLVEQLWNFAWPAAAIALLHPSLLPVAVIGFFTKLAVIVGGPLVGKLMDHFPRVPAYNCLTIVQFSPQCFSVLTVERLSGLALGVAMERDWVLAGTNRPIALAQANAVLSRLDLLCEVVLMWLANKFSMGVLDRAKSLQTCCASSKGWPSLGTENIVEMSVEAIRHGWVEYMKQPVLPASLAYVLLYFNVVLAPGGLMTAFLTQHVYQNSPYVCNKLMNTWRYLPT</sequence>
<dbReference type="OrthoDB" id="648861at2759"/>
<reference evidence="7 8" key="1">
    <citation type="submission" date="2019-07" db="EMBL/GenBank/DDBJ databases">
        <title>De Novo Assembly of kiwifruit Actinidia rufa.</title>
        <authorList>
            <person name="Sugita-Konishi S."/>
            <person name="Sato K."/>
            <person name="Mori E."/>
            <person name="Abe Y."/>
            <person name="Kisaki G."/>
            <person name="Hamano K."/>
            <person name="Suezawa K."/>
            <person name="Otani M."/>
            <person name="Fukuda T."/>
            <person name="Manabe T."/>
            <person name="Gomi K."/>
            <person name="Tabuchi M."/>
            <person name="Akimitsu K."/>
            <person name="Kataoka I."/>
        </authorList>
    </citation>
    <scope>NUCLEOTIDE SEQUENCE [LARGE SCALE GENOMIC DNA]</scope>
    <source>
        <strain evidence="8">cv. Fuchu</strain>
    </source>
</reference>
<dbReference type="PANTHER" id="PTHR11660">
    <property type="entry name" value="SOLUTE CARRIER FAMILY 40 MEMBER"/>
    <property type="match status" value="1"/>
</dbReference>
<comment type="caution">
    <text evidence="7">The sequence shown here is derived from an EMBL/GenBank/DDBJ whole genome shotgun (WGS) entry which is preliminary data.</text>
</comment>
<keyword evidence="6" id="KW-0406">Ion transport</keyword>
<organism evidence="7 8">
    <name type="scientific">Actinidia rufa</name>
    <dbReference type="NCBI Taxonomy" id="165716"/>
    <lineage>
        <taxon>Eukaryota</taxon>
        <taxon>Viridiplantae</taxon>
        <taxon>Streptophyta</taxon>
        <taxon>Embryophyta</taxon>
        <taxon>Tracheophyta</taxon>
        <taxon>Spermatophyta</taxon>
        <taxon>Magnoliopsida</taxon>
        <taxon>eudicotyledons</taxon>
        <taxon>Gunneridae</taxon>
        <taxon>Pentapetalae</taxon>
        <taxon>asterids</taxon>
        <taxon>Ericales</taxon>
        <taxon>Actinidiaceae</taxon>
        <taxon>Actinidia</taxon>
    </lineage>
</organism>
<evidence type="ECO:0000256" key="3">
    <source>
        <dbReference type="ARBA" id="ARBA00022692"/>
    </source>
</evidence>
<keyword evidence="4 6" id="KW-1133">Transmembrane helix</keyword>
<dbReference type="AlphaFoldDB" id="A0A7J0G926"/>
<comment type="subcellular location">
    <subcellularLocation>
        <location evidence="1 6">Membrane</location>
        <topology evidence="1 6">Multi-pass membrane protein</topology>
    </subcellularLocation>
</comment>
<keyword evidence="8" id="KW-1185">Reference proteome</keyword>
<keyword evidence="2 6" id="KW-0813">Transport</keyword>
<comment type="caution">
    <text evidence="6">Lacks conserved residue(s) required for the propagation of feature annotation.</text>
</comment>
<comment type="similarity">
    <text evidence="6">Belongs to the ferroportin (FP) (TC 2.A.100) family. SLC40A subfamily.</text>
</comment>
<proteinExistence type="inferred from homology"/>
<dbReference type="Proteomes" id="UP000585474">
    <property type="component" value="Unassembled WGS sequence"/>
</dbReference>
<evidence type="ECO:0000313" key="8">
    <source>
        <dbReference type="Proteomes" id="UP000585474"/>
    </source>
</evidence>
<name>A0A7J0G926_9ERIC</name>
<dbReference type="GO" id="GO:0016020">
    <property type="term" value="C:membrane"/>
    <property type="evidence" value="ECO:0007669"/>
    <property type="project" value="UniProtKB-SubCell"/>
</dbReference>
<dbReference type="InterPro" id="IPR009716">
    <property type="entry name" value="Ferroportin-1"/>
</dbReference>
<keyword evidence="5 6" id="KW-0472">Membrane</keyword>
<evidence type="ECO:0000256" key="1">
    <source>
        <dbReference type="ARBA" id="ARBA00004141"/>
    </source>
</evidence>
<dbReference type="GO" id="GO:0005381">
    <property type="term" value="F:iron ion transmembrane transporter activity"/>
    <property type="evidence" value="ECO:0007669"/>
    <property type="project" value="UniProtKB-UniRule"/>
</dbReference>
<dbReference type="PANTHER" id="PTHR11660:SF53">
    <property type="entry name" value="SOLUTE CARRIER FAMILY 40 MEMBER 3, CHLOROPLASTIC"/>
    <property type="match status" value="1"/>
</dbReference>